<gene>
    <name evidence="7" type="ORF">CTI12_AA445610</name>
</gene>
<feature type="domain" description="Cyclin-dependent kinase inhibitor" evidence="6">
    <location>
        <begin position="131"/>
        <end position="174"/>
    </location>
</feature>
<comment type="subcellular location">
    <subcellularLocation>
        <location evidence="1">Nucleus</location>
        <location evidence="1">Nucleoplasm</location>
    </subcellularLocation>
</comment>
<dbReference type="InterPro" id="IPR044898">
    <property type="entry name" value="CDI_dom_sf"/>
</dbReference>
<dbReference type="GO" id="GO:0005654">
    <property type="term" value="C:nucleoplasm"/>
    <property type="evidence" value="ECO:0007669"/>
    <property type="project" value="UniProtKB-SubCell"/>
</dbReference>
<keyword evidence="4" id="KW-0131">Cell cycle</keyword>
<keyword evidence="8" id="KW-1185">Reference proteome</keyword>
<reference evidence="7 8" key="1">
    <citation type="journal article" date="2018" name="Mol. Plant">
        <title>The genome of Artemisia annua provides insight into the evolution of Asteraceae family and artemisinin biosynthesis.</title>
        <authorList>
            <person name="Shen Q."/>
            <person name="Zhang L."/>
            <person name="Liao Z."/>
            <person name="Wang S."/>
            <person name="Yan T."/>
            <person name="Shi P."/>
            <person name="Liu M."/>
            <person name="Fu X."/>
            <person name="Pan Q."/>
            <person name="Wang Y."/>
            <person name="Lv Z."/>
            <person name="Lu X."/>
            <person name="Zhang F."/>
            <person name="Jiang W."/>
            <person name="Ma Y."/>
            <person name="Chen M."/>
            <person name="Hao X."/>
            <person name="Li L."/>
            <person name="Tang Y."/>
            <person name="Lv G."/>
            <person name="Zhou Y."/>
            <person name="Sun X."/>
            <person name="Brodelius P.E."/>
            <person name="Rose J.K.C."/>
            <person name="Tang K."/>
        </authorList>
    </citation>
    <scope>NUCLEOTIDE SEQUENCE [LARGE SCALE GENOMIC DNA]</scope>
    <source>
        <strain evidence="8">cv. Huhao1</strain>
        <tissue evidence="7">Leaf</tissue>
    </source>
</reference>
<evidence type="ECO:0000256" key="1">
    <source>
        <dbReference type="ARBA" id="ARBA00004642"/>
    </source>
</evidence>
<dbReference type="AlphaFoldDB" id="A0A2U1LWK2"/>
<dbReference type="InterPro" id="IPR044275">
    <property type="entry name" value="KRP"/>
</dbReference>
<comment type="similarity">
    <text evidence="2">Belongs to the CDI family. ICK/KRP subfamily.</text>
</comment>
<dbReference type="Proteomes" id="UP000245207">
    <property type="component" value="Unassembled WGS sequence"/>
</dbReference>
<dbReference type="InterPro" id="IPR003175">
    <property type="entry name" value="CDI_dom"/>
</dbReference>
<dbReference type="EMBL" id="PKPP01007442">
    <property type="protein sequence ID" value="PWA53382.1"/>
    <property type="molecule type" value="Genomic_DNA"/>
</dbReference>
<dbReference type="Gene3D" id="4.10.365.10">
    <property type="entry name" value="p27"/>
    <property type="match status" value="1"/>
</dbReference>
<protein>
    <submittedName>
        <fullName evidence="7">Cyclin-dependent kinase inhibitor</fullName>
    </submittedName>
</protein>
<evidence type="ECO:0000256" key="5">
    <source>
        <dbReference type="SAM" id="MobiDB-lite"/>
    </source>
</evidence>
<dbReference type="Pfam" id="PF02234">
    <property type="entry name" value="CDI"/>
    <property type="match status" value="1"/>
</dbReference>
<evidence type="ECO:0000256" key="4">
    <source>
        <dbReference type="ARBA" id="ARBA00023306"/>
    </source>
</evidence>
<name>A0A2U1LWK2_ARTAN</name>
<dbReference type="PIRSF" id="PIRSF017811">
    <property type="entry name" value="CDK_inhib_pln"/>
    <property type="match status" value="1"/>
</dbReference>
<dbReference type="STRING" id="35608.A0A2U1LWK2"/>
<evidence type="ECO:0000259" key="6">
    <source>
        <dbReference type="Pfam" id="PF02234"/>
    </source>
</evidence>
<proteinExistence type="inferred from homology"/>
<comment type="caution">
    <text evidence="7">The sequence shown here is derived from an EMBL/GenBank/DDBJ whole genome shotgun (WGS) entry which is preliminary data.</text>
</comment>
<dbReference type="PANTHER" id="PTHR46776">
    <property type="entry name" value="CYCLIN-DEPENDENT KINASE INHIBITOR 4-RELATED"/>
    <property type="match status" value="1"/>
</dbReference>
<feature type="region of interest" description="Disordered" evidence="5">
    <location>
        <begin position="1"/>
        <end position="107"/>
    </location>
</feature>
<keyword evidence="3" id="KW-0649">Protein kinase inhibitor</keyword>
<evidence type="ECO:0000256" key="3">
    <source>
        <dbReference type="ARBA" id="ARBA00023013"/>
    </source>
</evidence>
<dbReference type="OrthoDB" id="9940972at2759"/>
<dbReference type="GO" id="GO:0051726">
    <property type="term" value="P:regulation of cell cycle"/>
    <property type="evidence" value="ECO:0007669"/>
    <property type="project" value="InterPro"/>
</dbReference>
<accession>A0A2U1LWK2</accession>
<evidence type="ECO:0000313" key="8">
    <source>
        <dbReference type="Proteomes" id="UP000245207"/>
    </source>
</evidence>
<dbReference type="GO" id="GO:0004861">
    <property type="term" value="F:cyclin-dependent protein serine/threonine kinase inhibitor activity"/>
    <property type="evidence" value="ECO:0007669"/>
    <property type="project" value="InterPro"/>
</dbReference>
<evidence type="ECO:0000256" key="2">
    <source>
        <dbReference type="ARBA" id="ARBA00010274"/>
    </source>
</evidence>
<organism evidence="7 8">
    <name type="scientific">Artemisia annua</name>
    <name type="common">Sweet wormwood</name>
    <dbReference type="NCBI Taxonomy" id="35608"/>
    <lineage>
        <taxon>Eukaryota</taxon>
        <taxon>Viridiplantae</taxon>
        <taxon>Streptophyta</taxon>
        <taxon>Embryophyta</taxon>
        <taxon>Tracheophyta</taxon>
        <taxon>Spermatophyta</taxon>
        <taxon>Magnoliopsida</taxon>
        <taxon>eudicotyledons</taxon>
        <taxon>Gunneridae</taxon>
        <taxon>Pentapetalae</taxon>
        <taxon>asterids</taxon>
        <taxon>campanulids</taxon>
        <taxon>Asterales</taxon>
        <taxon>Asteraceae</taxon>
        <taxon>Asteroideae</taxon>
        <taxon>Anthemideae</taxon>
        <taxon>Artemisiinae</taxon>
        <taxon>Artemisia</taxon>
    </lineage>
</organism>
<evidence type="ECO:0000313" key="7">
    <source>
        <dbReference type="EMBL" id="PWA53382.1"/>
    </source>
</evidence>
<feature type="compositionally biased region" description="Polar residues" evidence="5">
    <location>
        <begin position="78"/>
        <end position="93"/>
    </location>
</feature>
<sequence>MNNKGSNSHAGVRRSRDTDVTTSSTSKRQKLDHENLNIELKIQSQKDVVHVDSSPELSTSGANDDLCLDPKVEEDETSNSSSDGFSRETSASSEICLDNSDEMESSSTLKNKKIIVAPRTPTRKVTVTNNPTAAEIDEFFAAAEKKEQKRFTEKYNYDFVNDVPLEGRYQWVRLKP</sequence>